<feature type="binding site" evidence="6">
    <location>
        <begin position="95"/>
        <end position="98"/>
    </location>
    <ligand>
        <name>FMN</name>
        <dbReference type="ChEBI" id="CHEBI:58210"/>
    </ligand>
</feature>
<comment type="catalytic activity">
    <reaction evidence="5">
        <text>N,N-dimethyl-1,4-phenylenediamine + anthranilate + 2 NAD(+) = 2-(4-dimethylaminophenyl)diazenylbenzoate + 2 NADH + 2 H(+)</text>
        <dbReference type="Rhea" id="RHEA:55872"/>
        <dbReference type="ChEBI" id="CHEBI:15378"/>
        <dbReference type="ChEBI" id="CHEBI:15783"/>
        <dbReference type="ChEBI" id="CHEBI:16567"/>
        <dbReference type="ChEBI" id="CHEBI:57540"/>
        <dbReference type="ChEBI" id="CHEBI:57945"/>
        <dbReference type="ChEBI" id="CHEBI:71579"/>
        <dbReference type="EC" id="1.7.1.17"/>
    </reaction>
    <physiologicalReaction direction="right-to-left" evidence="5">
        <dbReference type="Rhea" id="RHEA:55874"/>
    </physiologicalReaction>
</comment>
<keyword evidence="9" id="KW-1185">Reference proteome</keyword>
<dbReference type="HAMAP" id="MF_01216">
    <property type="entry name" value="Azoreductase_type1"/>
    <property type="match status" value="1"/>
</dbReference>
<accession>G9EQU7</accession>
<evidence type="ECO:0000256" key="3">
    <source>
        <dbReference type="ARBA" id="ARBA00023002"/>
    </source>
</evidence>
<evidence type="ECO:0000313" key="9">
    <source>
        <dbReference type="Proteomes" id="UP000002770"/>
    </source>
</evidence>
<dbReference type="EMBL" id="JH413832">
    <property type="protein sequence ID" value="EHL30318.1"/>
    <property type="molecule type" value="Genomic_DNA"/>
</dbReference>
<comment type="subunit">
    <text evidence="6">Homodimer.</text>
</comment>
<dbReference type="InterPro" id="IPR023048">
    <property type="entry name" value="NADH:quinone_OxRdtase_FMN_depd"/>
</dbReference>
<dbReference type="Gene3D" id="3.40.50.360">
    <property type="match status" value="1"/>
</dbReference>
<comment type="similarity">
    <text evidence="6">Belongs to the azoreductase type 1 family.</text>
</comment>
<dbReference type="InParanoid" id="G9EQU7"/>
<dbReference type="InterPro" id="IPR050104">
    <property type="entry name" value="FMN-dep_NADH:Q_OxRdtase_AzoR1"/>
</dbReference>
<feature type="binding site" evidence="6">
    <location>
        <begin position="15"/>
        <end position="17"/>
    </location>
    <ligand>
        <name>FMN</name>
        <dbReference type="ChEBI" id="CHEBI:58210"/>
    </ligand>
</feature>
<dbReference type="Pfam" id="PF02525">
    <property type="entry name" value="Flavodoxin_2"/>
    <property type="match status" value="1"/>
</dbReference>
<dbReference type="RefSeq" id="WP_006871552.1">
    <property type="nucleotide sequence ID" value="NZ_JH413832.1"/>
</dbReference>
<gene>
    <name evidence="6" type="primary">azoR</name>
    <name evidence="8" type="ORF">LDG_7650</name>
</gene>
<evidence type="ECO:0000313" key="8">
    <source>
        <dbReference type="EMBL" id="EHL30318.1"/>
    </source>
</evidence>
<dbReference type="eggNOG" id="COG1182">
    <property type="taxonomic scope" value="Bacteria"/>
</dbReference>
<comment type="cofactor">
    <cofactor evidence="6">
        <name>FMN</name>
        <dbReference type="ChEBI" id="CHEBI:58210"/>
    </cofactor>
    <text evidence="6">Binds 1 FMN per subunit.</text>
</comment>
<dbReference type="PANTHER" id="PTHR43741">
    <property type="entry name" value="FMN-DEPENDENT NADH-AZOREDUCTASE 1"/>
    <property type="match status" value="1"/>
</dbReference>
<dbReference type="InterPro" id="IPR003680">
    <property type="entry name" value="Flavodoxin_fold"/>
</dbReference>
<dbReference type="GO" id="GO:0010181">
    <property type="term" value="F:FMN binding"/>
    <property type="evidence" value="ECO:0007669"/>
    <property type="project" value="UniProtKB-UniRule"/>
</dbReference>
<name>G9EQU7_9GAMM</name>
<dbReference type="InterPro" id="IPR029039">
    <property type="entry name" value="Flavoprotein-like_sf"/>
</dbReference>
<dbReference type="SUPFAM" id="SSF52218">
    <property type="entry name" value="Flavoproteins"/>
    <property type="match status" value="1"/>
</dbReference>
<dbReference type="FunCoup" id="G9EQU7">
    <property type="interactions" value="63"/>
</dbReference>
<proteinExistence type="inferred from homology"/>
<dbReference type="OrthoDB" id="9787136at2"/>
<evidence type="ECO:0000256" key="2">
    <source>
        <dbReference type="ARBA" id="ARBA00022643"/>
    </source>
</evidence>
<comment type="catalytic activity">
    <reaction evidence="6">
        <text>2 a quinone + NADH + H(+) = 2 a 1,4-benzosemiquinone + NAD(+)</text>
        <dbReference type="Rhea" id="RHEA:65952"/>
        <dbReference type="ChEBI" id="CHEBI:15378"/>
        <dbReference type="ChEBI" id="CHEBI:57540"/>
        <dbReference type="ChEBI" id="CHEBI:57945"/>
        <dbReference type="ChEBI" id="CHEBI:132124"/>
        <dbReference type="ChEBI" id="CHEBI:134225"/>
    </reaction>
</comment>
<comment type="caution">
    <text evidence="6">Lacks conserved residue(s) required for the propagation of feature annotation.</text>
</comment>
<evidence type="ECO:0000256" key="5">
    <source>
        <dbReference type="ARBA" id="ARBA00048542"/>
    </source>
</evidence>
<dbReference type="Proteomes" id="UP000002770">
    <property type="component" value="Unassembled WGS sequence"/>
</dbReference>
<feature type="domain" description="Flavodoxin-like fold" evidence="7">
    <location>
        <begin position="1"/>
        <end position="200"/>
    </location>
</feature>
<dbReference type="EC" id="1.6.5.-" evidence="6"/>
<evidence type="ECO:0000259" key="7">
    <source>
        <dbReference type="Pfam" id="PF02525"/>
    </source>
</evidence>
<keyword evidence="4 6" id="KW-0520">NAD</keyword>
<protein>
    <recommendedName>
        <fullName evidence="6">FMN dependent NADH:quinone oxidoreductase</fullName>
        <ecNumber evidence="6">1.6.5.-</ecNumber>
    </recommendedName>
    <alternativeName>
        <fullName evidence="6">Azo-dye reductase</fullName>
    </alternativeName>
    <alternativeName>
        <fullName evidence="6">FMN-dependent NADH-azo compound oxidoreductase</fullName>
    </alternativeName>
    <alternativeName>
        <fullName evidence="6">FMN-dependent NADH-azoreductase</fullName>
        <ecNumber evidence="6">1.7.1.17</ecNumber>
    </alternativeName>
</protein>
<keyword evidence="3 6" id="KW-0560">Oxidoreductase</keyword>
<reference evidence="8 9" key="1">
    <citation type="journal article" date="2011" name="BMC Genomics">
        <title>Insight into cross-talk between intra-amoebal pathogens.</title>
        <authorList>
            <person name="Gimenez G."/>
            <person name="Bertelli C."/>
            <person name="Moliner C."/>
            <person name="Robert C."/>
            <person name="Raoult D."/>
            <person name="Fournier P.E."/>
            <person name="Greub G."/>
        </authorList>
    </citation>
    <scope>NUCLEOTIDE SEQUENCE [LARGE SCALE GENOMIC DNA]</scope>
    <source>
        <strain evidence="8 9">LLAP12</strain>
    </source>
</reference>
<dbReference type="STRING" id="658187.LDG_7650"/>
<dbReference type="AlphaFoldDB" id="G9EQU7"/>
<comment type="function">
    <text evidence="6">Also exhibits azoreductase activity. Catalyzes the reductive cleavage of the azo bond in aromatic azo compounds to the corresponding amines.</text>
</comment>
<keyword evidence="1 6" id="KW-0285">Flavoprotein</keyword>
<feature type="binding site" evidence="6">
    <location>
        <position position="9"/>
    </location>
    <ligand>
        <name>FMN</name>
        <dbReference type="ChEBI" id="CHEBI:58210"/>
    </ligand>
</feature>
<organism evidence="8 9">
    <name type="scientific">Legionella drancourtii LLAP12</name>
    <dbReference type="NCBI Taxonomy" id="658187"/>
    <lineage>
        <taxon>Bacteria</taxon>
        <taxon>Pseudomonadati</taxon>
        <taxon>Pseudomonadota</taxon>
        <taxon>Gammaproteobacteria</taxon>
        <taxon>Legionellales</taxon>
        <taxon>Legionellaceae</taxon>
        <taxon>Legionella</taxon>
    </lineage>
</organism>
<dbReference type="GO" id="GO:0016655">
    <property type="term" value="F:oxidoreductase activity, acting on NAD(P)H, quinone or similar compound as acceptor"/>
    <property type="evidence" value="ECO:0007669"/>
    <property type="project" value="InterPro"/>
</dbReference>
<evidence type="ECO:0000256" key="6">
    <source>
        <dbReference type="HAMAP-Rule" id="MF_01216"/>
    </source>
</evidence>
<sequence length="206" mass="23353">MKLLAIDSSILEDYSVSRQLMGQFLDHWQHVYPESEIIYRDLNVQMVNHLSSELIKAKQKSVEELSPALKSELELSEQLVVEFLSADEIIIAAPMYNFTIPTQLKSWIDRILVAGRTFKYTEQGAIGLAGDKKITIISTRGNHYSNDEVLKAYDFQENYLKTIFNFIGLTQINIIRAEGLHLSESMKIKAIAGAEQEINALFLKAA</sequence>
<comment type="function">
    <text evidence="6">Quinone reductase that provides resistance to thiol-specific stress caused by electrophilic quinones.</text>
</comment>
<evidence type="ECO:0000256" key="4">
    <source>
        <dbReference type="ARBA" id="ARBA00023027"/>
    </source>
</evidence>
<dbReference type="EC" id="1.7.1.17" evidence="6"/>
<evidence type="ECO:0000256" key="1">
    <source>
        <dbReference type="ARBA" id="ARBA00022630"/>
    </source>
</evidence>
<dbReference type="PANTHER" id="PTHR43741:SF4">
    <property type="entry name" value="FMN-DEPENDENT NADH:QUINONE OXIDOREDUCTASE"/>
    <property type="match status" value="1"/>
</dbReference>
<dbReference type="GO" id="GO:0009055">
    <property type="term" value="F:electron transfer activity"/>
    <property type="evidence" value="ECO:0007669"/>
    <property type="project" value="UniProtKB-UniRule"/>
</dbReference>
<dbReference type="HOGENOM" id="CLU_088964_0_0_6"/>
<keyword evidence="2 6" id="KW-0288">FMN</keyword>
<dbReference type="GO" id="GO:0016652">
    <property type="term" value="F:oxidoreductase activity, acting on NAD(P)H as acceptor"/>
    <property type="evidence" value="ECO:0007669"/>
    <property type="project" value="UniProtKB-UniRule"/>
</dbReference>